<keyword evidence="2" id="KW-1185">Reference proteome</keyword>
<accession>A0A7X6LB44</accession>
<proteinExistence type="predicted"/>
<dbReference type="Proteomes" id="UP000540698">
    <property type="component" value="Unassembled WGS sequence"/>
</dbReference>
<dbReference type="EMBL" id="JAAXOS010000028">
    <property type="protein sequence ID" value="NKY31259.1"/>
    <property type="molecule type" value="Genomic_DNA"/>
</dbReference>
<sequence>MIEPDPQLEEELNAAHSLYPIGDYVTGVVTLVPRPGVVGLFVDLGHPPTGFVDILNLPFSADQWPAVSTVTEFEVLQHTRGQVRLWPLDPAFRSSSTTFPVMSESEWCAAKNRHPVGSAVTGEITDVFPSNREYFVTFDGLWSVLSWSGTPPVVGTTAQFTVDRHLDATRRIRLRSA</sequence>
<evidence type="ECO:0000313" key="2">
    <source>
        <dbReference type="Proteomes" id="UP000540698"/>
    </source>
</evidence>
<organism evidence="1 2">
    <name type="scientific">Nocardia gamkensis</name>
    <dbReference type="NCBI Taxonomy" id="352869"/>
    <lineage>
        <taxon>Bacteria</taxon>
        <taxon>Bacillati</taxon>
        <taxon>Actinomycetota</taxon>
        <taxon>Actinomycetes</taxon>
        <taxon>Mycobacteriales</taxon>
        <taxon>Nocardiaceae</taxon>
        <taxon>Nocardia</taxon>
    </lineage>
</organism>
<name>A0A7X6LB44_9NOCA</name>
<evidence type="ECO:0000313" key="1">
    <source>
        <dbReference type="EMBL" id="NKY31259.1"/>
    </source>
</evidence>
<comment type="caution">
    <text evidence="1">The sequence shown here is derived from an EMBL/GenBank/DDBJ whole genome shotgun (WGS) entry which is preliminary data.</text>
</comment>
<reference evidence="1 2" key="1">
    <citation type="submission" date="2020-04" db="EMBL/GenBank/DDBJ databases">
        <title>MicrobeNet Type strains.</title>
        <authorList>
            <person name="Nicholson A.C."/>
        </authorList>
    </citation>
    <scope>NUCLEOTIDE SEQUENCE [LARGE SCALE GENOMIC DNA]</scope>
    <source>
        <strain evidence="1 2">DSM 44956</strain>
    </source>
</reference>
<protein>
    <submittedName>
        <fullName evidence="1">Uncharacterized protein</fullName>
    </submittedName>
</protein>
<gene>
    <name evidence="1" type="ORF">HGB38_34435</name>
</gene>
<dbReference type="AlphaFoldDB" id="A0A7X6LB44"/>
<dbReference type="RefSeq" id="WP_062975621.1">
    <property type="nucleotide sequence ID" value="NZ_JAAXOS010000028.1"/>
</dbReference>